<accession>T1J6Z2</accession>
<dbReference type="EnsemblMetazoa" id="SMAR009421-RA">
    <property type="protein sequence ID" value="SMAR009421-PA"/>
    <property type="gene ID" value="SMAR009421"/>
</dbReference>
<organism evidence="1 2">
    <name type="scientific">Strigamia maritima</name>
    <name type="common">European centipede</name>
    <name type="synonym">Geophilus maritimus</name>
    <dbReference type="NCBI Taxonomy" id="126957"/>
    <lineage>
        <taxon>Eukaryota</taxon>
        <taxon>Metazoa</taxon>
        <taxon>Ecdysozoa</taxon>
        <taxon>Arthropoda</taxon>
        <taxon>Myriapoda</taxon>
        <taxon>Chilopoda</taxon>
        <taxon>Pleurostigmophora</taxon>
        <taxon>Geophilomorpha</taxon>
        <taxon>Linotaeniidae</taxon>
        <taxon>Strigamia</taxon>
    </lineage>
</organism>
<dbReference type="EMBL" id="JH431897">
    <property type="status" value="NOT_ANNOTATED_CDS"/>
    <property type="molecule type" value="Genomic_DNA"/>
</dbReference>
<keyword evidence="2" id="KW-1185">Reference proteome</keyword>
<proteinExistence type="predicted"/>
<dbReference type="HOGENOM" id="CLU_1742827_0_0_1"/>
<dbReference type="AlphaFoldDB" id="T1J6Z2"/>
<name>T1J6Z2_STRMM</name>
<dbReference type="PhylomeDB" id="T1J6Z2"/>
<evidence type="ECO:0000313" key="2">
    <source>
        <dbReference type="Proteomes" id="UP000014500"/>
    </source>
</evidence>
<protein>
    <submittedName>
        <fullName evidence="1">Uncharacterized protein</fullName>
    </submittedName>
</protein>
<reference evidence="2" key="1">
    <citation type="submission" date="2011-05" db="EMBL/GenBank/DDBJ databases">
        <authorList>
            <person name="Richards S.R."/>
            <person name="Qu J."/>
            <person name="Jiang H."/>
            <person name="Jhangiani S.N."/>
            <person name="Agravi P."/>
            <person name="Goodspeed R."/>
            <person name="Gross S."/>
            <person name="Mandapat C."/>
            <person name="Jackson L."/>
            <person name="Mathew T."/>
            <person name="Pu L."/>
            <person name="Thornton R."/>
            <person name="Saada N."/>
            <person name="Wilczek-Boney K.B."/>
            <person name="Lee S."/>
            <person name="Kovar C."/>
            <person name="Wu Y."/>
            <person name="Scherer S.E."/>
            <person name="Worley K.C."/>
            <person name="Muzny D.M."/>
            <person name="Gibbs R."/>
        </authorList>
    </citation>
    <scope>NUCLEOTIDE SEQUENCE</scope>
    <source>
        <strain evidence="2">Brora</strain>
    </source>
</reference>
<dbReference type="Proteomes" id="UP000014500">
    <property type="component" value="Unassembled WGS sequence"/>
</dbReference>
<sequence>MISTLPQRINTQTATRSFLIIQMEIPPESRSKLKNRNQNQNVHIVQQPLLDDNHVAPIRISRFQVVKKKLVKVMTNLTIEPAVLLFTVAMAINGISTQSLIIRKYCLIEMNYSEAICTNLTNNKKLEEKAQTLATDFVLYKVRKRIEMLN</sequence>
<reference evidence="1" key="2">
    <citation type="submission" date="2015-02" db="UniProtKB">
        <authorList>
            <consortium name="EnsemblMetazoa"/>
        </authorList>
    </citation>
    <scope>IDENTIFICATION</scope>
</reference>
<evidence type="ECO:0000313" key="1">
    <source>
        <dbReference type="EnsemblMetazoa" id="SMAR009421-PA"/>
    </source>
</evidence>